<organism evidence="2">
    <name type="scientific">Timema californicum</name>
    <name type="common">California timema</name>
    <name type="synonym">Walking stick</name>
    <dbReference type="NCBI Taxonomy" id="61474"/>
    <lineage>
        <taxon>Eukaryota</taxon>
        <taxon>Metazoa</taxon>
        <taxon>Ecdysozoa</taxon>
        <taxon>Arthropoda</taxon>
        <taxon>Hexapoda</taxon>
        <taxon>Insecta</taxon>
        <taxon>Pterygota</taxon>
        <taxon>Neoptera</taxon>
        <taxon>Polyneoptera</taxon>
        <taxon>Phasmatodea</taxon>
        <taxon>Timematodea</taxon>
        <taxon>Timematoidea</taxon>
        <taxon>Timematidae</taxon>
        <taxon>Timema</taxon>
    </lineage>
</organism>
<keyword evidence="1" id="KW-0732">Signal</keyword>
<sequence>MKLRVVLLAVLSGLGSASPLPRVDDVNPNNEVERILNIRNVPEVPGYSSNLYEVYMEPYGFIMPFVRKHDCTLDESGSQRCAGIQCCFFFFLFFILSSIQPPEGWFDVISLHPELGMPLIPSDG</sequence>
<proteinExistence type="predicted"/>
<dbReference type="EMBL" id="OE201683">
    <property type="protein sequence ID" value="CAD7580558.1"/>
    <property type="molecule type" value="Genomic_DNA"/>
</dbReference>
<reference evidence="2" key="1">
    <citation type="submission" date="2020-11" db="EMBL/GenBank/DDBJ databases">
        <authorList>
            <person name="Tran Van P."/>
        </authorList>
    </citation>
    <scope>NUCLEOTIDE SEQUENCE</scope>
</reference>
<dbReference type="AlphaFoldDB" id="A0A7R9PF41"/>
<gene>
    <name evidence="2" type="ORF">TCMB3V08_LOCUS13091</name>
</gene>
<evidence type="ECO:0000256" key="1">
    <source>
        <dbReference type="SAM" id="SignalP"/>
    </source>
</evidence>
<accession>A0A7R9PF41</accession>
<name>A0A7R9PF41_TIMCA</name>
<evidence type="ECO:0000313" key="2">
    <source>
        <dbReference type="EMBL" id="CAD7580558.1"/>
    </source>
</evidence>
<protein>
    <submittedName>
        <fullName evidence="2">(California timema) hypothetical protein</fullName>
    </submittedName>
</protein>
<feature type="signal peptide" evidence="1">
    <location>
        <begin position="1"/>
        <end position="17"/>
    </location>
</feature>
<feature type="chain" id="PRO_5030571578" evidence="1">
    <location>
        <begin position="18"/>
        <end position="124"/>
    </location>
</feature>